<evidence type="ECO:0000256" key="1">
    <source>
        <dbReference type="SAM" id="MobiDB-lite"/>
    </source>
</evidence>
<gene>
    <name evidence="2" type="ORF">AUEXF2481DRAFT_6690</name>
</gene>
<sequence length="325" mass="36178">MPKNTESEKLAFNAKGIATAHGFSAPEQQRLEDALRNSARIVAPTKKGAARTALYTTHMDHIITRFESEWQWGQATQKWTQSSIRKVLSNYLFAVNHPTTTKVTTGRKTAKKTAKKTRALKPALGVSKNALPSIKEESTGQPSLGRPRKPFNDQLAAFKPINSPSEKAQSQSPTDSMMASAEEAAMYPFVKIVLVVEPSHSDPDGRIMMSFPLWRCQAQVDGRDAPSTWLKDWVDLSFFDFLRQLRGENVMNDEEEIVWGEFNQVVTSDMTFAGAVQEQLQDASYNGSAPNEATFMVRMINMHLSCGLELRGMSDGIAGEACWDR</sequence>
<dbReference type="AlphaFoldDB" id="A0A074Z3Q0"/>
<dbReference type="RefSeq" id="XP_013341977.1">
    <property type="nucleotide sequence ID" value="XM_013486523.1"/>
</dbReference>
<dbReference type="EMBL" id="KL584765">
    <property type="protein sequence ID" value="KEQ93621.1"/>
    <property type="molecule type" value="Genomic_DNA"/>
</dbReference>
<evidence type="ECO:0000313" key="2">
    <source>
        <dbReference type="EMBL" id="KEQ93621.1"/>
    </source>
</evidence>
<dbReference type="Proteomes" id="UP000030641">
    <property type="component" value="Unassembled WGS sequence"/>
</dbReference>
<feature type="compositionally biased region" description="Basic residues" evidence="1">
    <location>
        <begin position="108"/>
        <end position="119"/>
    </location>
</feature>
<dbReference type="HOGENOM" id="CLU_891322_0_0_1"/>
<accession>A0A074Z3Q0</accession>
<dbReference type="GeneID" id="25370324"/>
<keyword evidence="3" id="KW-1185">Reference proteome</keyword>
<feature type="region of interest" description="Disordered" evidence="1">
    <location>
        <begin position="103"/>
        <end position="151"/>
    </location>
</feature>
<organism evidence="2 3">
    <name type="scientific">Aureobasidium subglaciale (strain EXF-2481)</name>
    <name type="common">Aureobasidium pullulans var. subglaciale</name>
    <dbReference type="NCBI Taxonomy" id="1043005"/>
    <lineage>
        <taxon>Eukaryota</taxon>
        <taxon>Fungi</taxon>
        <taxon>Dikarya</taxon>
        <taxon>Ascomycota</taxon>
        <taxon>Pezizomycotina</taxon>
        <taxon>Dothideomycetes</taxon>
        <taxon>Dothideomycetidae</taxon>
        <taxon>Dothideales</taxon>
        <taxon>Saccotheciaceae</taxon>
        <taxon>Aureobasidium</taxon>
    </lineage>
</organism>
<name>A0A074Z3Q0_AURSE</name>
<protein>
    <submittedName>
        <fullName evidence="2">Uncharacterized protein</fullName>
    </submittedName>
</protein>
<proteinExistence type="predicted"/>
<dbReference type="OrthoDB" id="3913827at2759"/>
<evidence type="ECO:0000313" key="3">
    <source>
        <dbReference type="Proteomes" id="UP000030641"/>
    </source>
</evidence>
<reference evidence="2 3" key="1">
    <citation type="journal article" date="2014" name="BMC Genomics">
        <title>Genome sequencing of four Aureobasidium pullulans varieties: biotechnological potential, stress tolerance, and description of new species.</title>
        <authorList>
            <person name="Gostin Ar C."/>
            <person name="Ohm R.A."/>
            <person name="Kogej T."/>
            <person name="Sonjak S."/>
            <person name="Turk M."/>
            <person name="Zajc J."/>
            <person name="Zalar P."/>
            <person name="Grube M."/>
            <person name="Sun H."/>
            <person name="Han J."/>
            <person name="Sharma A."/>
            <person name="Chiniquy J."/>
            <person name="Ngan C.Y."/>
            <person name="Lipzen A."/>
            <person name="Barry K."/>
            <person name="Grigoriev I.V."/>
            <person name="Gunde-Cimerman N."/>
        </authorList>
    </citation>
    <scope>NUCLEOTIDE SEQUENCE [LARGE SCALE GENOMIC DNA]</scope>
    <source>
        <strain evidence="2 3">EXF-2481</strain>
    </source>
</reference>
<dbReference type="InParanoid" id="A0A074Z3Q0"/>